<evidence type="ECO:0000313" key="3">
    <source>
        <dbReference type="Proteomes" id="UP000053201"/>
    </source>
</evidence>
<evidence type="ECO:0000313" key="2">
    <source>
        <dbReference type="EMBL" id="KNC97992.1"/>
    </source>
</evidence>
<dbReference type="InterPro" id="IPR032710">
    <property type="entry name" value="NTF2-like_dom_sf"/>
</dbReference>
<dbReference type="Proteomes" id="UP000053201">
    <property type="component" value="Unassembled WGS sequence"/>
</dbReference>
<dbReference type="AlphaFoldDB" id="A0A0L0H9Y2"/>
<dbReference type="InterPro" id="IPR037401">
    <property type="entry name" value="SnoaL-like"/>
</dbReference>
<dbReference type="EMBL" id="KQ257462">
    <property type="protein sequence ID" value="KNC97992.1"/>
    <property type="molecule type" value="Genomic_DNA"/>
</dbReference>
<evidence type="ECO:0000259" key="1">
    <source>
        <dbReference type="Pfam" id="PF12680"/>
    </source>
</evidence>
<dbReference type="Gene3D" id="3.10.450.50">
    <property type="match status" value="1"/>
</dbReference>
<keyword evidence="3" id="KW-1185">Reference proteome</keyword>
<organism evidence="2 3">
    <name type="scientific">Spizellomyces punctatus (strain DAOM BR117)</name>
    <dbReference type="NCBI Taxonomy" id="645134"/>
    <lineage>
        <taxon>Eukaryota</taxon>
        <taxon>Fungi</taxon>
        <taxon>Fungi incertae sedis</taxon>
        <taxon>Chytridiomycota</taxon>
        <taxon>Chytridiomycota incertae sedis</taxon>
        <taxon>Chytridiomycetes</taxon>
        <taxon>Spizellomycetales</taxon>
        <taxon>Spizellomycetaceae</taxon>
        <taxon>Spizellomyces</taxon>
    </lineage>
</organism>
<sequence>MHLPHTAIVQVVKDYYAGVDSRDADRLASLYHPSRCSLQFNADPALVGLEAIRSFSANFFNAVLKIQHEKVEVWSQPLLGGVLPTREEMDDQDTITVASTALPTFTVTGNDGKQAVVTVPACSIFTIHAQTKKIVRVHNMFDLNKIYTAMKPV</sequence>
<dbReference type="VEuPathDB" id="FungiDB:SPPG_09427"/>
<proteinExistence type="predicted"/>
<accession>A0A0L0H9Y2</accession>
<dbReference type="SUPFAM" id="SSF54427">
    <property type="entry name" value="NTF2-like"/>
    <property type="match status" value="1"/>
</dbReference>
<feature type="domain" description="SnoaL-like" evidence="1">
    <location>
        <begin position="12"/>
        <end position="136"/>
    </location>
</feature>
<name>A0A0L0H9Y2_SPIPD</name>
<dbReference type="InParanoid" id="A0A0L0H9Y2"/>
<gene>
    <name evidence="2" type="ORF">SPPG_09427</name>
</gene>
<dbReference type="RefSeq" id="XP_016606032.1">
    <property type="nucleotide sequence ID" value="XM_016757593.1"/>
</dbReference>
<reference evidence="2 3" key="1">
    <citation type="submission" date="2009-08" db="EMBL/GenBank/DDBJ databases">
        <title>The Genome Sequence of Spizellomyces punctatus strain DAOM BR117.</title>
        <authorList>
            <consortium name="The Broad Institute Genome Sequencing Platform"/>
            <person name="Russ C."/>
            <person name="Cuomo C."/>
            <person name="Shea T."/>
            <person name="Young S.K."/>
            <person name="Zeng Q."/>
            <person name="Koehrsen M."/>
            <person name="Haas B."/>
            <person name="Borodovsky M."/>
            <person name="Guigo R."/>
            <person name="Alvarado L."/>
            <person name="Berlin A."/>
            <person name="Bochicchio J."/>
            <person name="Borenstein D."/>
            <person name="Chapman S."/>
            <person name="Chen Z."/>
            <person name="Engels R."/>
            <person name="Freedman E."/>
            <person name="Gellesch M."/>
            <person name="Goldberg J."/>
            <person name="Griggs A."/>
            <person name="Gujja S."/>
            <person name="Heiman D."/>
            <person name="Hepburn T."/>
            <person name="Howarth C."/>
            <person name="Jen D."/>
            <person name="Larson L."/>
            <person name="Lewis B."/>
            <person name="Mehta T."/>
            <person name="Park D."/>
            <person name="Pearson M."/>
            <person name="Roberts A."/>
            <person name="Saif S."/>
            <person name="Shenoy N."/>
            <person name="Sisk P."/>
            <person name="Stolte C."/>
            <person name="Sykes S."/>
            <person name="Thomson T."/>
            <person name="Walk T."/>
            <person name="White J."/>
            <person name="Yandava C."/>
            <person name="Burger G."/>
            <person name="Gray M.W."/>
            <person name="Holland P.W.H."/>
            <person name="King N."/>
            <person name="Lang F.B.F."/>
            <person name="Roger A.J."/>
            <person name="Ruiz-Trillo I."/>
            <person name="Lander E."/>
            <person name="Nusbaum C."/>
        </authorList>
    </citation>
    <scope>NUCLEOTIDE SEQUENCE [LARGE SCALE GENOMIC DNA]</scope>
    <source>
        <strain evidence="2 3">DAOM BR117</strain>
    </source>
</reference>
<dbReference type="GeneID" id="27692552"/>
<protein>
    <recommendedName>
        <fullName evidence="1">SnoaL-like domain-containing protein</fullName>
    </recommendedName>
</protein>
<dbReference type="Pfam" id="PF12680">
    <property type="entry name" value="SnoaL_2"/>
    <property type="match status" value="1"/>
</dbReference>